<evidence type="ECO:0000256" key="1">
    <source>
        <dbReference type="ARBA" id="ARBA00004123"/>
    </source>
</evidence>
<dbReference type="EMBL" id="MCBR01007473">
    <property type="protein sequence ID" value="RKF76040.1"/>
    <property type="molecule type" value="Genomic_DNA"/>
</dbReference>
<sequence>MKILETQSAVLTNYEVYIHLIEQKQRHLARGGKTRRPGNLELVVKELLEYFQEAPSPLASKPIPYDESTIRRLLEKLRQWDFTKAEIIMIMNLRPTKPETLNTVIEEMESRFPEEDTQFQICSSIVEVLGKAE</sequence>
<evidence type="ECO:0000313" key="8">
    <source>
        <dbReference type="EMBL" id="RKF76040.1"/>
    </source>
</evidence>
<dbReference type="GO" id="GO:0000166">
    <property type="term" value="F:nucleotide binding"/>
    <property type="evidence" value="ECO:0007669"/>
    <property type="project" value="InterPro"/>
</dbReference>
<evidence type="ECO:0000259" key="7">
    <source>
        <dbReference type="SMART" id="SM00657"/>
    </source>
</evidence>
<dbReference type="AlphaFoldDB" id="A0A420INA5"/>
<dbReference type="InterPro" id="IPR038846">
    <property type="entry name" value="RPC9"/>
</dbReference>
<dbReference type="InterPro" id="IPR006590">
    <property type="entry name" value="RNA_pol_Rpb4/RPC9_core"/>
</dbReference>
<dbReference type="Pfam" id="PF03874">
    <property type="entry name" value="RNA_pol_Rpb4"/>
    <property type="match status" value="1"/>
</dbReference>
<dbReference type="InterPro" id="IPR005574">
    <property type="entry name" value="Rpb4/RPC9"/>
</dbReference>
<evidence type="ECO:0000256" key="3">
    <source>
        <dbReference type="ARBA" id="ARBA00016672"/>
    </source>
</evidence>
<keyword evidence="4" id="KW-0240">DNA-directed RNA polymerase</keyword>
<dbReference type="EMBL" id="MCBQ01002044">
    <property type="protein sequence ID" value="RKF82827.1"/>
    <property type="molecule type" value="Genomic_DNA"/>
</dbReference>
<keyword evidence="5" id="KW-0804">Transcription</keyword>
<evidence type="ECO:0000313" key="11">
    <source>
        <dbReference type="Proteomes" id="UP000285405"/>
    </source>
</evidence>
<comment type="caution">
    <text evidence="8">The sequence shown here is derived from an EMBL/GenBank/DDBJ whole genome shotgun (WGS) entry which is preliminary data.</text>
</comment>
<comment type="subcellular location">
    <subcellularLocation>
        <location evidence="1">Nucleus</location>
    </subcellularLocation>
</comment>
<evidence type="ECO:0000256" key="2">
    <source>
        <dbReference type="ARBA" id="ARBA00006898"/>
    </source>
</evidence>
<evidence type="ECO:0000256" key="4">
    <source>
        <dbReference type="ARBA" id="ARBA00022478"/>
    </source>
</evidence>
<organism evidence="8 11">
    <name type="scientific">Golovinomyces cichoracearum</name>
    <dbReference type="NCBI Taxonomy" id="62708"/>
    <lineage>
        <taxon>Eukaryota</taxon>
        <taxon>Fungi</taxon>
        <taxon>Dikarya</taxon>
        <taxon>Ascomycota</taxon>
        <taxon>Pezizomycotina</taxon>
        <taxon>Leotiomycetes</taxon>
        <taxon>Erysiphales</taxon>
        <taxon>Erysiphaceae</taxon>
        <taxon>Golovinomyces</taxon>
    </lineage>
</organism>
<evidence type="ECO:0000313" key="10">
    <source>
        <dbReference type="Proteomes" id="UP000283383"/>
    </source>
</evidence>
<dbReference type="InterPro" id="IPR010997">
    <property type="entry name" value="HRDC-like_sf"/>
</dbReference>
<reference evidence="10 11" key="1">
    <citation type="journal article" date="2018" name="BMC Genomics">
        <title>Comparative genome analyses reveal sequence features reflecting distinct modes of host-adaptation between dicot and monocot powdery mildew.</title>
        <authorList>
            <person name="Wu Y."/>
            <person name="Ma X."/>
            <person name="Pan Z."/>
            <person name="Kale S.D."/>
            <person name="Song Y."/>
            <person name="King H."/>
            <person name="Zhang Q."/>
            <person name="Presley C."/>
            <person name="Deng X."/>
            <person name="Wei C.I."/>
            <person name="Xiao S."/>
        </authorList>
    </citation>
    <scope>NUCLEOTIDE SEQUENCE [LARGE SCALE GENOMIC DNA]</scope>
    <source>
        <strain evidence="8">UCSC1</strain>
        <strain evidence="9">UMSG3</strain>
    </source>
</reference>
<dbReference type="STRING" id="62708.A0A420INA5"/>
<dbReference type="OrthoDB" id="1746530at2759"/>
<keyword evidence="6" id="KW-0539">Nucleus</keyword>
<evidence type="ECO:0000256" key="5">
    <source>
        <dbReference type="ARBA" id="ARBA00023163"/>
    </source>
</evidence>
<feature type="domain" description="RNA polymerase Rpb4/RPC9 core" evidence="7">
    <location>
        <begin position="1"/>
        <end position="132"/>
    </location>
</feature>
<dbReference type="Gene3D" id="1.20.1250.40">
    <property type="match status" value="1"/>
</dbReference>
<dbReference type="PANTHER" id="PTHR15561">
    <property type="entry name" value="CALCITONIN GENE-RELATED PEPTIDE-RECEPTOR COMPONENT PROTEIN"/>
    <property type="match status" value="1"/>
</dbReference>
<dbReference type="Proteomes" id="UP000283383">
    <property type="component" value="Unassembled WGS sequence"/>
</dbReference>
<accession>A0A420INA5</accession>
<proteinExistence type="inferred from homology"/>
<dbReference type="SUPFAM" id="SSF47819">
    <property type="entry name" value="HRDC-like"/>
    <property type="match status" value="1"/>
</dbReference>
<protein>
    <recommendedName>
        <fullName evidence="3">DNA-directed RNA polymerase III subunit RPC9</fullName>
    </recommendedName>
</protein>
<dbReference type="Proteomes" id="UP000285405">
    <property type="component" value="Unassembled WGS sequence"/>
</dbReference>
<evidence type="ECO:0000256" key="6">
    <source>
        <dbReference type="ARBA" id="ARBA00023242"/>
    </source>
</evidence>
<keyword evidence="10" id="KW-1185">Reference proteome</keyword>
<dbReference type="InterPro" id="IPR038324">
    <property type="entry name" value="Rpb4/RPC9_sf"/>
</dbReference>
<gene>
    <name evidence="8" type="ORF">GcC1_074018</name>
    <name evidence="9" type="ORF">GcM3_020014</name>
</gene>
<evidence type="ECO:0000313" key="9">
    <source>
        <dbReference type="EMBL" id="RKF82827.1"/>
    </source>
</evidence>
<dbReference type="SMART" id="SM00657">
    <property type="entry name" value="RPOL4c"/>
    <property type="match status" value="1"/>
</dbReference>
<comment type="similarity">
    <text evidence="2">Belongs to the eukaryotic RPC9 RNA polymerase subunit family.</text>
</comment>
<dbReference type="GO" id="GO:0006384">
    <property type="term" value="P:transcription initiation at RNA polymerase III promoter"/>
    <property type="evidence" value="ECO:0007669"/>
    <property type="project" value="InterPro"/>
</dbReference>
<dbReference type="GO" id="GO:0005666">
    <property type="term" value="C:RNA polymerase III complex"/>
    <property type="evidence" value="ECO:0007669"/>
    <property type="project" value="InterPro"/>
</dbReference>
<name>A0A420INA5_9PEZI</name>
<dbReference type="PANTHER" id="PTHR15561:SF0">
    <property type="entry name" value="DNA-DIRECTED RNA POLYMERASE III SUBUNIT RPC9"/>
    <property type="match status" value="1"/>
</dbReference>